<dbReference type="PANTHER" id="PTHR11070:SF2">
    <property type="entry name" value="ATP-DEPENDENT DNA HELICASE SRS2"/>
    <property type="match status" value="1"/>
</dbReference>
<evidence type="ECO:0000256" key="2">
    <source>
        <dbReference type="ARBA" id="ARBA00022741"/>
    </source>
</evidence>
<dbReference type="InterPro" id="IPR014017">
    <property type="entry name" value="DNA_helicase_UvrD-like_C"/>
</dbReference>
<dbReference type="GO" id="GO:0043138">
    <property type="term" value="F:3'-5' DNA helicase activity"/>
    <property type="evidence" value="ECO:0007669"/>
    <property type="project" value="UniProtKB-EC"/>
</dbReference>
<protein>
    <recommendedName>
        <fullName evidence="9">DNA 3'-5' helicase</fullName>
        <ecNumber evidence="9">5.6.2.4</ecNumber>
    </recommendedName>
    <alternativeName>
        <fullName evidence="10">DNA 3'-5' helicase II</fullName>
    </alternativeName>
</protein>
<evidence type="ECO:0000259" key="13">
    <source>
        <dbReference type="PROSITE" id="PS51198"/>
    </source>
</evidence>
<dbReference type="Proteomes" id="UP000237819">
    <property type="component" value="Unassembled WGS sequence"/>
</dbReference>
<dbReference type="RefSeq" id="WP_105334533.1">
    <property type="nucleotide sequence ID" value="NZ_PUHZ01000006.1"/>
</dbReference>
<accession>A0A2S8GRM7</accession>
<evidence type="ECO:0000256" key="4">
    <source>
        <dbReference type="ARBA" id="ARBA00022806"/>
    </source>
</evidence>
<evidence type="ECO:0000256" key="5">
    <source>
        <dbReference type="ARBA" id="ARBA00022840"/>
    </source>
</evidence>
<evidence type="ECO:0000256" key="10">
    <source>
        <dbReference type="ARBA" id="ARBA00034923"/>
    </source>
</evidence>
<evidence type="ECO:0000256" key="1">
    <source>
        <dbReference type="ARBA" id="ARBA00009922"/>
    </source>
</evidence>
<gene>
    <name evidence="15" type="ORF">C5Y93_06210</name>
</gene>
<feature type="binding site" evidence="12">
    <location>
        <begin position="28"/>
        <end position="35"/>
    </location>
    <ligand>
        <name>ATP</name>
        <dbReference type="ChEBI" id="CHEBI:30616"/>
    </ligand>
</feature>
<evidence type="ECO:0000259" key="14">
    <source>
        <dbReference type="PROSITE" id="PS51217"/>
    </source>
</evidence>
<dbReference type="Pfam" id="PF13361">
    <property type="entry name" value="UvrD_C"/>
    <property type="match status" value="1"/>
</dbReference>
<dbReference type="FunFam" id="1.10.486.10:FF:000003">
    <property type="entry name" value="ATP-dependent DNA helicase"/>
    <property type="match status" value="1"/>
</dbReference>
<dbReference type="GO" id="GO:0003677">
    <property type="term" value="F:DNA binding"/>
    <property type="evidence" value="ECO:0007669"/>
    <property type="project" value="UniProtKB-KW"/>
</dbReference>
<dbReference type="EMBL" id="PUHZ01000006">
    <property type="protein sequence ID" value="PQO47083.1"/>
    <property type="molecule type" value="Genomic_DNA"/>
</dbReference>
<dbReference type="Gene3D" id="1.10.10.160">
    <property type="match status" value="1"/>
</dbReference>
<evidence type="ECO:0000256" key="11">
    <source>
        <dbReference type="ARBA" id="ARBA00048988"/>
    </source>
</evidence>
<evidence type="ECO:0000256" key="12">
    <source>
        <dbReference type="PROSITE-ProRule" id="PRU00560"/>
    </source>
</evidence>
<comment type="similarity">
    <text evidence="1">Belongs to the helicase family. UvrD subfamily.</text>
</comment>
<dbReference type="Pfam" id="PF00580">
    <property type="entry name" value="UvrD-helicase"/>
    <property type="match status" value="1"/>
</dbReference>
<evidence type="ECO:0000256" key="8">
    <source>
        <dbReference type="ARBA" id="ARBA00034617"/>
    </source>
</evidence>
<dbReference type="InterPro" id="IPR027417">
    <property type="entry name" value="P-loop_NTPase"/>
</dbReference>
<keyword evidence="7" id="KW-0413">Isomerase</keyword>
<dbReference type="OrthoDB" id="9810135at2"/>
<feature type="domain" description="UvrD-like helicase C-terminal" evidence="14">
    <location>
        <begin position="284"/>
        <end position="559"/>
    </location>
</feature>
<dbReference type="InterPro" id="IPR013986">
    <property type="entry name" value="DExx_box_DNA_helicase_dom_sf"/>
</dbReference>
<evidence type="ECO:0000256" key="6">
    <source>
        <dbReference type="ARBA" id="ARBA00023125"/>
    </source>
</evidence>
<evidence type="ECO:0000313" key="16">
    <source>
        <dbReference type="Proteomes" id="UP000237819"/>
    </source>
</evidence>
<keyword evidence="4 12" id="KW-0347">Helicase</keyword>
<dbReference type="AlphaFoldDB" id="A0A2S8GRM7"/>
<evidence type="ECO:0000256" key="3">
    <source>
        <dbReference type="ARBA" id="ARBA00022801"/>
    </source>
</evidence>
<dbReference type="CDD" id="cd17932">
    <property type="entry name" value="DEXQc_UvrD"/>
    <property type="match status" value="1"/>
</dbReference>
<dbReference type="Gene3D" id="3.40.50.300">
    <property type="entry name" value="P-loop containing nucleotide triphosphate hydrolases"/>
    <property type="match status" value="2"/>
</dbReference>
<dbReference type="PROSITE" id="PS51198">
    <property type="entry name" value="UVRD_HELICASE_ATP_BIND"/>
    <property type="match status" value="1"/>
</dbReference>
<dbReference type="GO" id="GO:0033202">
    <property type="term" value="C:DNA helicase complex"/>
    <property type="evidence" value="ECO:0007669"/>
    <property type="project" value="TreeGrafter"/>
</dbReference>
<dbReference type="GO" id="GO:0005524">
    <property type="term" value="F:ATP binding"/>
    <property type="evidence" value="ECO:0007669"/>
    <property type="project" value="UniProtKB-UniRule"/>
</dbReference>
<comment type="catalytic activity">
    <reaction evidence="8">
        <text>Couples ATP hydrolysis with the unwinding of duplex DNA by translocating in the 3'-5' direction.</text>
        <dbReference type="EC" id="5.6.2.4"/>
    </reaction>
</comment>
<dbReference type="SUPFAM" id="SSF52540">
    <property type="entry name" value="P-loop containing nucleoside triphosphate hydrolases"/>
    <property type="match status" value="1"/>
</dbReference>
<keyword evidence="3 12" id="KW-0378">Hydrolase</keyword>
<evidence type="ECO:0000313" key="15">
    <source>
        <dbReference type="EMBL" id="PQO47083.1"/>
    </source>
</evidence>
<dbReference type="GO" id="GO:0000725">
    <property type="term" value="P:recombinational repair"/>
    <property type="evidence" value="ECO:0007669"/>
    <property type="project" value="TreeGrafter"/>
</dbReference>
<dbReference type="PANTHER" id="PTHR11070">
    <property type="entry name" value="UVRD / RECB / PCRA DNA HELICASE FAMILY MEMBER"/>
    <property type="match status" value="1"/>
</dbReference>
<dbReference type="EC" id="5.6.2.4" evidence="9"/>
<dbReference type="Gene3D" id="1.10.486.10">
    <property type="entry name" value="PCRA, domain 4"/>
    <property type="match status" value="1"/>
</dbReference>
<comment type="caution">
    <text evidence="15">The sequence shown here is derived from an EMBL/GenBank/DDBJ whole genome shotgun (WGS) entry which is preliminary data.</text>
</comment>
<dbReference type="CDD" id="cd18807">
    <property type="entry name" value="SF1_C_UvrD"/>
    <property type="match status" value="1"/>
</dbReference>
<evidence type="ECO:0000256" key="7">
    <source>
        <dbReference type="ARBA" id="ARBA00023235"/>
    </source>
</evidence>
<comment type="catalytic activity">
    <reaction evidence="11">
        <text>ATP + H2O = ADP + phosphate + H(+)</text>
        <dbReference type="Rhea" id="RHEA:13065"/>
        <dbReference type="ChEBI" id="CHEBI:15377"/>
        <dbReference type="ChEBI" id="CHEBI:15378"/>
        <dbReference type="ChEBI" id="CHEBI:30616"/>
        <dbReference type="ChEBI" id="CHEBI:43474"/>
        <dbReference type="ChEBI" id="CHEBI:456216"/>
        <dbReference type="EC" id="5.6.2.4"/>
    </reaction>
</comment>
<keyword evidence="5 12" id="KW-0067">ATP-binding</keyword>
<name>A0A2S8GRM7_9BACT</name>
<keyword evidence="6" id="KW-0238">DNA-binding</keyword>
<dbReference type="GO" id="GO:0005829">
    <property type="term" value="C:cytosol"/>
    <property type="evidence" value="ECO:0007669"/>
    <property type="project" value="TreeGrafter"/>
</dbReference>
<dbReference type="InterPro" id="IPR014016">
    <property type="entry name" value="UvrD-like_ATP-bd"/>
</dbReference>
<dbReference type="InterPro" id="IPR000212">
    <property type="entry name" value="DNA_helicase_UvrD/REP"/>
</dbReference>
<reference evidence="15 16" key="1">
    <citation type="submission" date="2018-02" db="EMBL/GenBank/DDBJ databases">
        <title>Comparative genomes isolates from brazilian mangrove.</title>
        <authorList>
            <person name="Araujo J.E."/>
            <person name="Taketani R.G."/>
            <person name="Silva M.C.P."/>
            <person name="Loureco M.V."/>
            <person name="Andreote F.D."/>
        </authorList>
    </citation>
    <scope>NUCLEOTIDE SEQUENCE [LARGE SCALE GENOMIC DNA]</scope>
    <source>
        <strain evidence="15 16">Nap-Phe MGV</strain>
    </source>
</reference>
<organism evidence="15 16">
    <name type="scientific">Blastopirellula marina</name>
    <dbReference type="NCBI Taxonomy" id="124"/>
    <lineage>
        <taxon>Bacteria</taxon>
        <taxon>Pseudomonadati</taxon>
        <taxon>Planctomycetota</taxon>
        <taxon>Planctomycetia</taxon>
        <taxon>Pirellulales</taxon>
        <taxon>Pirellulaceae</taxon>
        <taxon>Blastopirellula</taxon>
    </lineage>
</organism>
<keyword evidence="2 12" id="KW-0547">Nucleotide-binding</keyword>
<evidence type="ECO:0000256" key="9">
    <source>
        <dbReference type="ARBA" id="ARBA00034808"/>
    </source>
</evidence>
<proteinExistence type="inferred from homology"/>
<feature type="domain" description="UvrD-like helicase ATP-binding" evidence="13">
    <location>
        <begin position="7"/>
        <end position="283"/>
    </location>
</feature>
<dbReference type="PROSITE" id="PS51217">
    <property type="entry name" value="UVRD_HELICASE_CTER"/>
    <property type="match status" value="1"/>
</dbReference>
<dbReference type="GO" id="GO:0016887">
    <property type="term" value="F:ATP hydrolysis activity"/>
    <property type="evidence" value="ECO:0007669"/>
    <property type="project" value="RHEA"/>
</dbReference>
<sequence>MTDPLFDGLTQPQRDAVAHVDGPLLVLAGPGSGKTRVVTHRIAHMLRSGVYSSQIVALTFTNKAAEEMRSRVERLAPQSTVWVSTFHRFCARLLRHYSNLVGLESNYTIYDTSDSLQILKRSLQQQEVSTSHATPEKVARAISWAKNNMILPERYEANSANAISSIVRDVYPEYQRQLRAANAVDFDDMLMLVAQMLQENDELRAALDERFRYILVDEYQDTNLVQYLLVRSLSQQFPNLGVTGDPDQSIYGWRGANLSNILDFEKDFEHVNVVRLEQNFRSTPNILTVADHLIGHNKRRKKKSLFTDLPAGNPVRLLTYATSHEEAHAIALRIASQVAQGKRRPRDFAIFYRVNALSRSYEEALRQQGIPYMIVSGVEFYHRKEIKDVLAYAMLLNNPRDDVAFTRVVNTPTRGIGQATVLKLQVHALDNGISMLDAAREAGMIDSLNKRGAVAVAKFVALFDRLSLKINEPVEEILGAILSETGYRAQYEDSDDEEDQSRLENIDELLSSAREFDIQHPEDGTLEQYLEDKALVNETDEFDAELDRVTMMTLHAAKGLEFPFVFIVAVEQGLLPHDRSKDSEAQLEEERRLLFVGITRAQEELELSTASKRDFRGRRQMTVPSTFLFELPKEEMDFQAHLAPPPTASRPQWDDVHEIPEDDYSQIGESGDFSDQTPSEEVPGFTKMLMTAADMVKGPQSARPKSDPDRFHQSMAVLHPTYGLGKIIAMSGEGAKRTATVKFLTGGQDTKKFVLAYSELRPAATS</sequence>